<dbReference type="STRING" id="312017.Q22TT1"/>
<dbReference type="Proteomes" id="UP000009168">
    <property type="component" value="Unassembled WGS sequence"/>
</dbReference>
<dbReference type="Gene3D" id="1.10.287.110">
    <property type="entry name" value="DnaJ domain"/>
    <property type="match status" value="1"/>
</dbReference>
<dbReference type="GeneID" id="7828219"/>
<dbReference type="EMBL" id="GG662838">
    <property type="protein sequence ID" value="EAR88680.3"/>
    <property type="molecule type" value="Genomic_DNA"/>
</dbReference>
<sequence length="638" mass="74033">MSNNQEDYDQLEDPYAILNVPIDADQKQIKEKYYEYSRVFHPDKQQPHLYLESRSQFEQIDKAYKAISNPFLKLIYDNYGYPGVVICNEHSNKFIDLEEQYVQTYEQRLNHKHEYKLRLQELKKEILQRMNHLYDLYREERSYINCYRNIQINADFSAIQFIQNAHPNNPNQSKQLILTRLSFIPMLYLPEIKKYQIQQELGFSASAAGIFGQQQDFNGGFLYKLSKKLPQEMKYLGGSDIRGSFFHSYKSTEGSLELATTPYKDLNITFSGRVGQFGFLPIITFNRSISNTFSVNSQISAHGGQINDLNYGFVKVFSNPRIRLDFDGNINENEANTEVLLSRDITKKFSILGGFVQKGEKKPQYWKLKLYACIGWKMAFNSHNFLEVRSCFGMGNNEVQIRFKRNGLICSLPISLGAYPTIKAVSYSILSCLLSGYGIYRYQLLKKNSKKNQMILIKKNKNRLVDEKKIFSSYYSDLVMKNEEKLNLEISNDGLVILKAYGGEKRKIENIKKIFQNKENKLPYLVNEDIMKNAINRQIDVGLDLEDILCEVVEMTPYIQNLVSHSYIDLTYTEIANQQGLFNPCIEVTTPTAMYIQYSYKGIVNDIIISSGSRLRIGNINNSSLFHKFMAHYILNSI</sequence>
<evidence type="ECO:0000259" key="2">
    <source>
        <dbReference type="PROSITE" id="PS50076"/>
    </source>
</evidence>
<dbReference type="InterPro" id="IPR042162">
    <property type="entry name" value="AtJ13"/>
</dbReference>
<dbReference type="InParanoid" id="Q22TT1"/>
<dbReference type="PROSITE" id="PS50076">
    <property type="entry name" value="DNAJ_2"/>
    <property type="match status" value="1"/>
</dbReference>
<dbReference type="CDD" id="cd06257">
    <property type="entry name" value="DnaJ"/>
    <property type="match status" value="1"/>
</dbReference>
<dbReference type="InterPro" id="IPR036869">
    <property type="entry name" value="J_dom_sf"/>
</dbReference>
<dbReference type="HOGENOM" id="CLU_432487_0_0_1"/>
<dbReference type="InterPro" id="IPR001623">
    <property type="entry name" value="DnaJ_domain"/>
</dbReference>
<accession>Q22TT1</accession>
<feature type="domain" description="J" evidence="2">
    <location>
        <begin position="13"/>
        <end position="80"/>
    </location>
</feature>
<dbReference type="OrthoDB" id="445556at2759"/>
<dbReference type="eggNOG" id="KOG0718">
    <property type="taxonomic scope" value="Eukaryota"/>
</dbReference>
<organism evidence="3 4">
    <name type="scientific">Tetrahymena thermophila (strain SB210)</name>
    <dbReference type="NCBI Taxonomy" id="312017"/>
    <lineage>
        <taxon>Eukaryota</taxon>
        <taxon>Sar</taxon>
        <taxon>Alveolata</taxon>
        <taxon>Ciliophora</taxon>
        <taxon>Intramacronucleata</taxon>
        <taxon>Oligohymenophorea</taxon>
        <taxon>Hymenostomatida</taxon>
        <taxon>Tetrahymenina</taxon>
        <taxon>Tetrahymenidae</taxon>
        <taxon>Tetrahymena</taxon>
    </lineage>
</organism>
<proteinExistence type="predicted"/>
<evidence type="ECO:0000256" key="1">
    <source>
        <dbReference type="ARBA" id="ARBA00023186"/>
    </source>
</evidence>
<dbReference type="PANTHER" id="PTHR44914:SF1">
    <property type="entry name" value="CHAPERONE PROTEIN DNAJ 13"/>
    <property type="match status" value="1"/>
</dbReference>
<dbReference type="AlphaFoldDB" id="Q22TT1"/>
<evidence type="ECO:0000313" key="3">
    <source>
        <dbReference type="EMBL" id="EAR88680.3"/>
    </source>
</evidence>
<keyword evidence="4" id="KW-1185">Reference proteome</keyword>
<keyword evidence="1" id="KW-0143">Chaperone</keyword>
<dbReference type="SUPFAM" id="SSF46565">
    <property type="entry name" value="Chaperone J-domain"/>
    <property type="match status" value="1"/>
</dbReference>
<dbReference type="Pfam" id="PF11875">
    <property type="entry name" value="DnaJ-like_C11_C"/>
    <property type="match status" value="1"/>
</dbReference>
<name>Q22TT1_TETTS</name>
<dbReference type="InterPro" id="IPR024586">
    <property type="entry name" value="DnaJ-like_C11_C"/>
</dbReference>
<dbReference type="PANTHER" id="PTHR44914">
    <property type="entry name" value="CHAPERONE PROTEIN DNAJ 13"/>
    <property type="match status" value="1"/>
</dbReference>
<dbReference type="Pfam" id="PF00226">
    <property type="entry name" value="DnaJ"/>
    <property type="match status" value="1"/>
</dbReference>
<dbReference type="PRINTS" id="PR00625">
    <property type="entry name" value="JDOMAIN"/>
</dbReference>
<dbReference type="RefSeq" id="XP_001008925.3">
    <property type="nucleotide sequence ID" value="XM_001008925.3"/>
</dbReference>
<dbReference type="SMART" id="SM00271">
    <property type="entry name" value="DnaJ"/>
    <property type="match status" value="1"/>
</dbReference>
<reference evidence="4" key="1">
    <citation type="journal article" date="2006" name="PLoS Biol.">
        <title>Macronuclear genome sequence of the ciliate Tetrahymena thermophila, a model eukaryote.</title>
        <authorList>
            <person name="Eisen J.A."/>
            <person name="Coyne R.S."/>
            <person name="Wu M."/>
            <person name="Wu D."/>
            <person name="Thiagarajan M."/>
            <person name="Wortman J.R."/>
            <person name="Badger J.H."/>
            <person name="Ren Q."/>
            <person name="Amedeo P."/>
            <person name="Jones K.M."/>
            <person name="Tallon L.J."/>
            <person name="Delcher A.L."/>
            <person name="Salzberg S.L."/>
            <person name="Silva J.C."/>
            <person name="Haas B.J."/>
            <person name="Majoros W.H."/>
            <person name="Farzad M."/>
            <person name="Carlton J.M."/>
            <person name="Smith R.K. Jr."/>
            <person name="Garg J."/>
            <person name="Pearlman R.E."/>
            <person name="Karrer K.M."/>
            <person name="Sun L."/>
            <person name="Manning G."/>
            <person name="Elde N.C."/>
            <person name="Turkewitz A.P."/>
            <person name="Asai D.J."/>
            <person name="Wilkes D.E."/>
            <person name="Wang Y."/>
            <person name="Cai H."/>
            <person name="Collins K."/>
            <person name="Stewart B.A."/>
            <person name="Lee S.R."/>
            <person name="Wilamowska K."/>
            <person name="Weinberg Z."/>
            <person name="Ruzzo W.L."/>
            <person name="Wloga D."/>
            <person name="Gaertig J."/>
            <person name="Frankel J."/>
            <person name="Tsao C.-C."/>
            <person name="Gorovsky M.A."/>
            <person name="Keeling P.J."/>
            <person name="Waller R.F."/>
            <person name="Patron N.J."/>
            <person name="Cherry J.M."/>
            <person name="Stover N.A."/>
            <person name="Krieger C.J."/>
            <person name="del Toro C."/>
            <person name="Ryder H.F."/>
            <person name="Williamson S.C."/>
            <person name="Barbeau R.A."/>
            <person name="Hamilton E.P."/>
            <person name="Orias E."/>
        </authorList>
    </citation>
    <scope>NUCLEOTIDE SEQUENCE [LARGE SCALE GENOMIC DNA]</scope>
    <source>
        <strain evidence="4">SB210</strain>
    </source>
</reference>
<dbReference type="KEGG" id="tet:TTHERM_00965360"/>
<protein>
    <submittedName>
        <fullName evidence="3">DnaJ domain protein</fullName>
    </submittedName>
</protein>
<gene>
    <name evidence="3" type="ORF">TTHERM_00965360</name>
</gene>
<evidence type="ECO:0000313" key="4">
    <source>
        <dbReference type="Proteomes" id="UP000009168"/>
    </source>
</evidence>